<organism evidence="2 3">
    <name type="scientific">Bradymonas sediminis</name>
    <dbReference type="NCBI Taxonomy" id="1548548"/>
    <lineage>
        <taxon>Bacteria</taxon>
        <taxon>Deltaproteobacteria</taxon>
        <taxon>Bradymonadales</taxon>
        <taxon>Bradymonadaceae</taxon>
        <taxon>Bradymonas</taxon>
    </lineage>
</organism>
<dbReference type="InterPro" id="IPR024623">
    <property type="entry name" value="YtxH"/>
</dbReference>
<dbReference type="KEGG" id="bsed:DN745_00875"/>
<keyword evidence="1" id="KW-0812">Transmembrane</keyword>
<reference evidence="2 3" key="1">
    <citation type="submission" date="2018-06" db="EMBL/GenBank/DDBJ databases">
        <title>Lujinxingia sediminis gen. nov. sp. nov., a new facultative anaerobic member of the class Deltaproteobacteria, and proposal of Lujinxingaceae fam. nov.</title>
        <authorList>
            <person name="Guo L.-Y."/>
            <person name="Li C.-M."/>
            <person name="Wang S."/>
            <person name="Du Z.-J."/>
        </authorList>
    </citation>
    <scope>NUCLEOTIDE SEQUENCE [LARGE SCALE GENOMIC DNA]</scope>
    <source>
        <strain evidence="2 3">FA350</strain>
    </source>
</reference>
<dbReference type="Proteomes" id="UP000249799">
    <property type="component" value="Chromosome"/>
</dbReference>
<proteinExistence type="predicted"/>
<dbReference type="EMBL" id="CP030032">
    <property type="protein sequence ID" value="AWV87957.1"/>
    <property type="molecule type" value="Genomic_DNA"/>
</dbReference>
<name>A0A2Z4FGA2_9DELT</name>
<protein>
    <recommendedName>
        <fullName evidence="4">YtxH domain-containing protein</fullName>
    </recommendedName>
</protein>
<gene>
    <name evidence="2" type="ORF">DN745_00875</name>
</gene>
<accession>A0A2Z4FGA2</accession>
<keyword evidence="1" id="KW-0472">Membrane</keyword>
<keyword evidence="1" id="KW-1133">Transmembrane helix</keyword>
<evidence type="ECO:0000313" key="3">
    <source>
        <dbReference type="Proteomes" id="UP000249799"/>
    </source>
</evidence>
<evidence type="ECO:0008006" key="4">
    <source>
        <dbReference type="Google" id="ProtNLM"/>
    </source>
</evidence>
<evidence type="ECO:0000256" key="1">
    <source>
        <dbReference type="SAM" id="Phobius"/>
    </source>
</evidence>
<dbReference type="OrthoDB" id="676025at2"/>
<evidence type="ECO:0000313" key="2">
    <source>
        <dbReference type="EMBL" id="AWV87957.1"/>
    </source>
</evidence>
<keyword evidence="3" id="KW-1185">Reference proteome</keyword>
<sequence length="138" mass="15042">MDISPQQLVSLLRSKGDGMDWKKSMNTLNDTVSSTYESSVNNLLDRMGLEHKRSTMDMMLPALGIFGAGIALGATLGVLFAPKRGEEIRSDLRSQVGQLREKGYDSYEQLRARGNDVNVASIAQDGDMKKATSASQAE</sequence>
<feature type="transmembrane region" description="Helical" evidence="1">
    <location>
        <begin position="58"/>
        <end position="81"/>
    </location>
</feature>
<dbReference type="AlphaFoldDB" id="A0A2Z4FGA2"/>
<dbReference type="Pfam" id="PF12732">
    <property type="entry name" value="YtxH"/>
    <property type="match status" value="1"/>
</dbReference>